<dbReference type="AlphaFoldDB" id="A0A2U8I884"/>
<organism evidence="6 7">
    <name type="scientific">Candidatus Fukatsuia symbiotica</name>
    <dbReference type="NCBI Taxonomy" id="1878942"/>
    <lineage>
        <taxon>Bacteria</taxon>
        <taxon>Pseudomonadati</taxon>
        <taxon>Pseudomonadota</taxon>
        <taxon>Gammaproteobacteria</taxon>
        <taxon>Enterobacterales</taxon>
        <taxon>Yersiniaceae</taxon>
        <taxon>Candidatus Fukatsuia</taxon>
    </lineage>
</organism>
<comment type="subcellular location">
    <subcellularLocation>
        <location evidence="1">Membrane</location>
        <topology evidence="1">Single-pass membrane protein</topology>
    </subcellularLocation>
</comment>
<dbReference type="GO" id="GO:0015628">
    <property type="term" value="P:protein secretion by the type II secretion system"/>
    <property type="evidence" value="ECO:0007669"/>
    <property type="project" value="TreeGrafter"/>
</dbReference>
<evidence type="ECO:0000256" key="1">
    <source>
        <dbReference type="ARBA" id="ARBA00004167"/>
    </source>
</evidence>
<dbReference type="NCBIfam" id="NF007848">
    <property type="entry name" value="PRK10557.1"/>
    <property type="match status" value="1"/>
</dbReference>
<dbReference type="STRING" id="1878942.GCA_900128755_00042"/>
<sequence>MGFTLPEVMLALSFGSLIVLSAAKIYPQFHKQVATVYQHYRLEQAMRQVMLTIEKDVRRAGFCHQQCSGSAIAFSQDRGEMKNSCMIVAYDLNRNGHWEDEGHTKSEYFGYRLRHGALEAQRGERNCFGNGWEKLFDPQEIKVTHFTVTPVGDLTSGNLFKLQLAANSIRDPAVQLEINSVIHGKNL</sequence>
<keyword evidence="2" id="KW-0488">Methylation</keyword>
<evidence type="ECO:0000313" key="7">
    <source>
        <dbReference type="Proteomes" id="UP000261875"/>
    </source>
</evidence>
<gene>
    <name evidence="6" type="ORF">CCS41_10575</name>
</gene>
<evidence type="ECO:0000256" key="2">
    <source>
        <dbReference type="ARBA" id="ARBA00022481"/>
    </source>
</evidence>
<evidence type="ECO:0000313" key="6">
    <source>
        <dbReference type="EMBL" id="AWK15412.1"/>
    </source>
</evidence>
<dbReference type="GO" id="GO:0016020">
    <property type="term" value="C:membrane"/>
    <property type="evidence" value="ECO:0007669"/>
    <property type="project" value="UniProtKB-SubCell"/>
</dbReference>
<dbReference type="Proteomes" id="UP000261875">
    <property type="component" value="Chromosome"/>
</dbReference>
<keyword evidence="4" id="KW-1133">Transmembrane helix</keyword>
<dbReference type="PANTHER" id="PTHR39583:SF3">
    <property type="entry name" value="PREPILIN PEPTIDASE-DEPENDENT PROTEIN B"/>
    <property type="match status" value="1"/>
</dbReference>
<dbReference type="KEGG" id="fsm:CCS41_10575"/>
<proteinExistence type="predicted"/>
<dbReference type="PANTHER" id="PTHR39583">
    <property type="entry name" value="TYPE II SECRETION SYSTEM PROTEIN J-RELATED"/>
    <property type="match status" value="1"/>
</dbReference>
<evidence type="ECO:0000256" key="4">
    <source>
        <dbReference type="ARBA" id="ARBA00022989"/>
    </source>
</evidence>
<dbReference type="InterPro" id="IPR016419">
    <property type="entry name" value="Prepilin_Pept-dep_B_prd"/>
</dbReference>
<name>A0A2U8I884_9GAMM</name>
<keyword evidence="7" id="KW-1185">Reference proteome</keyword>
<dbReference type="OrthoDB" id="7059546at2"/>
<keyword evidence="5" id="KW-0472">Membrane</keyword>
<keyword evidence="3" id="KW-0812">Transmembrane</keyword>
<evidence type="ECO:0000256" key="5">
    <source>
        <dbReference type="ARBA" id="ARBA00023136"/>
    </source>
</evidence>
<evidence type="ECO:0000256" key="3">
    <source>
        <dbReference type="ARBA" id="ARBA00022692"/>
    </source>
</evidence>
<protein>
    <submittedName>
        <fullName evidence="6">Prepilin-type cleavage/methylation domain-containing protein</fullName>
    </submittedName>
</protein>
<reference evidence="6 7" key="1">
    <citation type="submission" date="2017-05" db="EMBL/GenBank/DDBJ databases">
        <title>Genome sequence of Candidatus Fukatsuia symbiotica and Candidatus Hamiltonella defensa from Acyrthosiphon pisum strain 5D.</title>
        <authorList>
            <person name="Patel V.A."/>
            <person name="Chevignon G."/>
            <person name="Russell J.A."/>
            <person name="Oliver K.M."/>
        </authorList>
    </citation>
    <scope>NUCLEOTIDE SEQUENCE [LARGE SCALE GENOMIC DNA]</scope>
    <source>
        <strain evidence="6 7">5D</strain>
    </source>
</reference>
<dbReference type="InterPro" id="IPR051621">
    <property type="entry name" value="T2SS_protein_J"/>
</dbReference>
<dbReference type="PIRSF" id="PIRSF004525">
    <property type="entry name" value="Pilin_peptidase-dep_B_prd"/>
    <property type="match status" value="1"/>
</dbReference>
<dbReference type="EMBL" id="CP021659">
    <property type="protein sequence ID" value="AWK15412.1"/>
    <property type="molecule type" value="Genomic_DNA"/>
</dbReference>
<accession>A0A2U8I884</accession>